<feature type="region of interest" description="Disordered" evidence="1">
    <location>
        <begin position="746"/>
        <end position="791"/>
    </location>
</feature>
<comment type="caution">
    <text evidence="3">The sequence shown here is derived from an EMBL/GenBank/DDBJ whole genome shotgun (WGS) entry which is preliminary data.</text>
</comment>
<gene>
    <name evidence="3" type="ORF">OXX778_LOCUS5922</name>
</gene>
<feature type="compositionally biased region" description="Low complexity" evidence="1">
    <location>
        <begin position="746"/>
        <end position="759"/>
    </location>
</feature>
<dbReference type="CDD" id="cd00083">
    <property type="entry name" value="bHLH_SF"/>
    <property type="match status" value="1"/>
</dbReference>
<sequence>MNYEIDKIDSIDIYSFNKLDLLKEFALKNNLVEYDLKNDPNERSKKYNTRSRLNMEVPKLNDSLSVYLRKLNSDSNDEIDSIRDELVGATDSKRKTRSQKGKMPECGKAYCRLGCICEPSENVKKKFMKKHCGRFECMFECNCSRRLRSSTRKKEPEHQKASSTGSVCSRSSSNSSIGLRKSKRCRNQVNYFVYSKQGESPSSSNPPKKINKFKPYSDTVELDEYNKLKLEILTNNYEIQKYKVLDFIKNFLIDFRNLEWKELIFSYEKTLNVRLLSKPLLSARISKFRSKEGGKHFKVLENFLKKFSHFTVQTFKYVKKNDKSSNKENNEPDKPSYRILPRLLCRKSQKTKAPELKQIFNNLDDLFRQVPKKYEKISESLKEYRNFKKINLFNDEQEYLSKNPNCSHYDPFSDEKLIIESYKIVDSRDIVDLVSSTLNDMINVVCTHKENNEKKIDLNEFLPSLTQQNYVRPNLLKRKSNIILLSKEELQGEVKNKVLNYHPQRANKTYVKILNSNEKNVMPISIVNKSITEKPIFKVSFNNDEKTSLACIKQELLSKCFISNRKRNRKQDLSSLSAKVINVNATSVISPVKIDHFDLNAERRQLIISHNLFLKSKKITNTHSVSDSFDDNLIPLSIKEEPIEEINPSISTYSQQYLTIENNDEMENEVQTQPNEDLSNFQHGEILPSSNQQQNLSMLKLENIDECNTNSSYSNSDFNLIKKKLNFSNFQSSRSSSSSLLIKNSNYNNKNHNQSFDNYESSDDSDLDNEDEDIFSKSSCSSSNNSNGRTNISLSVHSVRERQRRLRLKNLLTKLKYALYDIDEKTTNERKNPKLKHSKQATLAEAADYIKSIELRGQEMDREFQFLRNHHAFLKNKLEYLLNN</sequence>
<proteinExistence type="predicted"/>
<dbReference type="Proteomes" id="UP000663879">
    <property type="component" value="Unassembled WGS sequence"/>
</dbReference>
<reference evidence="3" key="1">
    <citation type="submission" date="2021-02" db="EMBL/GenBank/DDBJ databases">
        <authorList>
            <person name="Nowell W R."/>
        </authorList>
    </citation>
    <scope>NUCLEOTIDE SEQUENCE</scope>
    <source>
        <strain evidence="3">Ploen Becks lab</strain>
    </source>
</reference>
<dbReference type="SUPFAM" id="SSF47459">
    <property type="entry name" value="HLH, helix-loop-helix DNA-binding domain"/>
    <property type="match status" value="1"/>
</dbReference>
<keyword evidence="4" id="KW-1185">Reference proteome</keyword>
<dbReference type="OrthoDB" id="6119313at2759"/>
<feature type="compositionally biased region" description="Low complexity" evidence="1">
    <location>
        <begin position="162"/>
        <end position="176"/>
    </location>
</feature>
<dbReference type="InterPro" id="IPR036638">
    <property type="entry name" value="HLH_DNA-bd_sf"/>
</dbReference>
<dbReference type="GO" id="GO:0046983">
    <property type="term" value="F:protein dimerization activity"/>
    <property type="evidence" value="ECO:0007669"/>
    <property type="project" value="InterPro"/>
</dbReference>
<dbReference type="PROSITE" id="PS50888">
    <property type="entry name" value="BHLH"/>
    <property type="match status" value="1"/>
</dbReference>
<dbReference type="AlphaFoldDB" id="A0A813S4P8"/>
<dbReference type="Pfam" id="PF00010">
    <property type="entry name" value="HLH"/>
    <property type="match status" value="1"/>
</dbReference>
<protein>
    <recommendedName>
        <fullName evidence="2">BHLH domain-containing protein</fullName>
    </recommendedName>
</protein>
<feature type="domain" description="BHLH" evidence="2">
    <location>
        <begin position="792"/>
        <end position="853"/>
    </location>
</feature>
<dbReference type="Gene3D" id="4.10.280.10">
    <property type="entry name" value="Helix-loop-helix DNA-binding domain"/>
    <property type="match status" value="1"/>
</dbReference>
<dbReference type="Pfam" id="PF16059">
    <property type="entry name" value="MGA_dom"/>
    <property type="match status" value="1"/>
</dbReference>
<organism evidence="3 4">
    <name type="scientific">Brachionus calyciflorus</name>
    <dbReference type="NCBI Taxonomy" id="104777"/>
    <lineage>
        <taxon>Eukaryota</taxon>
        <taxon>Metazoa</taxon>
        <taxon>Spiralia</taxon>
        <taxon>Gnathifera</taxon>
        <taxon>Rotifera</taxon>
        <taxon>Eurotatoria</taxon>
        <taxon>Monogononta</taxon>
        <taxon>Pseudotrocha</taxon>
        <taxon>Ploima</taxon>
        <taxon>Brachionidae</taxon>
        <taxon>Brachionus</taxon>
    </lineage>
</organism>
<evidence type="ECO:0000259" key="2">
    <source>
        <dbReference type="PROSITE" id="PS50888"/>
    </source>
</evidence>
<dbReference type="InterPro" id="IPR032060">
    <property type="entry name" value="MGA_dom"/>
</dbReference>
<evidence type="ECO:0000313" key="3">
    <source>
        <dbReference type="EMBL" id="CAF0790096.1"/>
    </source>
</evidence>
<feature type="region of interest" description="Disordered" evidence="1">
    <location>
        <begin position="150"/>
        <end position="180"/>
    </location>
</feature>
<dbReference type="EMBL" id="CAJNOC010000672">
    <property type="protein sequence ID" value="CAF0790096.1"/>
    <property type="molecule type" value="Genomic_DNA"/>
</dbReference>
<evidence type="ECO:0000256" key="1">
    <source>
        <dbReference type="SAM" id="MobiDB-lite"/>
    </source>
</evidence>
<feature type="compositionally biased region" description="Low complexity" evidence="1">
    <location>
        <begin position="776"/>
        <end position="791"/>
    </location>
</feature>
<name>A0A813S4P8_9BILA</name>
<accession>A0A813S4P8</accession>
<evidence type="ECO:0000313" key="4">
    <source>
        <dbReference type="Proteomes" id="UP000663879"/>
    </source>
</evidence>
<feature type="compositionally biased region" description="Acidic residues" evidence="1">
    <location>
        <begin position="760"/>
        <end position="773"/>
    </location>
</feature>
<dbReference type="InterPro" id="IPR011598">
    <property type="entry name" value="bHLH_dom"/>
</dbReference>